<protein>
    <submittedName>
        <fullName evidence="2">Uncharacterized protein</fullName>
    </submittedName>
</protein>
<gene>
    <name evidence="2" type="ORF">MENT_LOCUS16121</name>
</gene>
<reference evidence="2 3" key="1">
    <citation type="submission" date="2020-08" db="EMBL/GenBank/DDBJ databases">
        <authorList>
            <person name="Koutsovoulos G."/>
            <person name="Danchin GJ E."/>
        </authorList>
    </citation>
    <scope>NUCLEOTIDE SEQUENCE [LARGE SCALE GENOMIC DNA]</scope>
</reference>
<accession>A0A6V7UR51</accession>
<evidence type="ECO:0000313" key="3">
    <source>
        <dbReference type="Proteomes" id="UP000580250"/>
    </source>
</evidence>
<feature type="signal peptide" evidence="1">
    <location>
        <begin position="1"/>
        <end position="21"/>
    </location>
</feature>
<organism evidence="2 3">
    <name type="scientific">Meloidogyne enterolobii</name>
    <name type="common">Root-knot nematode worm</name>
    <name type="synonym">Meloidogyne mayaguensis</name>
    <dbReference type="NCBI Taxonomy" id="390850"/>
    <lineage>
        <taxon>Eukaryota</taxon>
        <taxon>Metazoa</taxon>
        <taxon>Ecdysozoa</taxon>
        <taxon>Nematoda</taxon>
        <taxon>Chromadorea</taxon>
        <taxon>Rhabditida</taxon>
        <taxon>Tylenchina</taxon>
        <taxon>Tylenchomorpha</taxon>
        <taxon>Tylenchoidea</taxon>
        <taxon>Meloidogynidae</taxon>
        <taxon>Meloidogyninae</taxon>
        <taxon>Meloidogyne</taxon>
    </lineage>
</organism>
<dbReference type="EMBL" id="CAJEWN010000099">
    <property type="protein sequence ID" value="CAD2163654.1"/>
    <property type="molecule type" value="Genomic_DNA"/>
</dbReference>
<sequence length="73" mass="8265">MKNILFFLILLNITMFVSVNGQFCKIFFPQVCPLICKACTEKGCLVKDPLCPPAITFCQFFGCFCEQSDTKVQ</sequence>
<comment type="caution">
    <text evidence="2">The sequence shown here is derived from an EMBL/GenBank/DDBJ whole genome shotgun (WGS) entry which is preliminary data.</text>
</comment>
<proteinExistence type="predicted"/>
<evidence type="ECO:0000256" key="1">
    <source>
        <dbReference type="SAM" id="SignalP"/>
    </source>
</evidence>
<feature type="chain" id="PRO_5027572849" evidence="1">
    <location>
        <begin position="22"/>
        <end position="73"/>
    </location>
</feature>
<name>A0A6V7UR51_MELEN</name>
<evidence type="ECO:0000313" key="2">
    <source>
        <dbReference type="EMBL" id="CAD2163654.1"/>
    </source>
</evidence>
<dbReference type="AlphaFoldDB" id="A0A6V7UR51"/>
<dbReference type="Proteomes" id="UP000580250">
    <property type="component" value="Unassembled WGS sequence"/>
</dbReference>
<keyword evidence="1" id="KW-0732">Signal</keyword>